<reference evidence="6" key="2">
    <citation type="submission" date="2021-04" db="EMBL/GenBank/DDBJ databases">
        <authorList>
            <person name="Gilroy R."/>
        </authorList>
    </citation>
    <scope>NUCLEOTIDE SEQUENCE</scope>
    <source>
        <strain evidence="6">ChiHejej3B27-3195</strain>
    </source>
</reference>
<evidence type="ECO:0000256" key="4">
    <source>
        <dbReference type="ARBA" id="ARBA00066388"/>
    </source>
</evidence>
<keyword evidence="3 6" id="KW-0067">ATP-binding</keyword>
<dbReference type="InterPro" id="IPR027417">
    <property type="entry name" value="P-loop_NTPase"/>
</dbReference>
<dbReference type="PROSITE" id="PS50893">
    <property type="entry name" value="ABC_TRANSPORTER_2"/>
    <property type="match status" value="1"/>
</dbReference>
<feature type="domain" description="ABC transporter" evidence="5">
    <location>
        <begin position="9"/>
        <end position="239"/>
    </location>
</feature>
<evidence type="ECO:0000256" key="1">
    <source>
        <dbReference type="ARBA" id="ARBA00022448"/>
    </source>
</evidence>
<evidence type="ECO:0000259" key="5">
    <source>
        <dbReference type="PROSITE" id="PS50893"/>
    </source>
</evidence>
<dbReference type="SUPFAM" id="SSF52540">
    <property type="entry name" value="P-loop containing nucleoside triphosphate hydrolases"/>
    <property type="match status" value="1"/>
</dbReference>
<dbReference type="Pfam" id="PF08402">
    <property type="entry name" value="TOBE_2"/>
    <property type="match status" value="1"/>
</dbReference>
<dbReference type="InterPro" id="IPR003439">
    <property type="entry name" value="ABC_transporter-like_ATP-bd"/>
</dbReference>
<accession>A0A9D1UTY5</accession>
<dbReference type="GO" id="GO:0043190">
    <property type="term" value="C:ATP-binding cassette (ABC) transporter complex"/>
    <property type="evidence" value="ECO:0007669"/>
    <property type="project" value="InterPro"/>
</dbReference>
<dbReference type="GO" id="GO:0016887">
    <property type="term" value="F:ATP hydrolysis activity"/>
    <property type="evidence" value="ECO:0007669"/>
    <property type="project" value="InterPro"/>
</dbReference>
<protein>
    <recommendedName>
        <fullName evidence="4">ABC-type quaternary amine transporter</fullName>
        <ecNumber evidence="4">7.6.2.9</ecNumber>
    </recommendedName>
</protein>
<dbReference type="Pfam" id="PF00005">
    <property type="entry name" value="ABC_tran"/>
    <property type="match status" value="1"/>
</dbReference>
<dbReference type="Gene3D" id="3.40.50.300">
    <property type="entry name" value="P-loop containing nucleotide triphosphate hydrolases"/>
    <property type="match status" value="1"/>
</dbReference>
<reference evidence="6" key="1">
    <citation type="journal article" date="2021" name="PeerJ">
        <title>Extensive microbial diversity within the chicken gut microbiome revealed by metagenomics and culture.</title>
        <authorList>
            <person name="Gilroy R."/>
            <person name="Ravi A."/>
            <person name="Getino M."/>
            <person name="Pursley I."/>
            <person name="Horton D.L."/>
            <person name="Alikhan N.F."/>
            <person name="Baker D."/>
            <person name="Gharbi K."/>
            <person name="Hall N."/>
            <person name="Watson M."/>
            <person name="Adriaenssens E.M."/>
            <person name="Foster-Nyarko E."/>
            <person name="Jarju S."/>
            <person name="Secka A."/>
            <person name="Antonio M."/>
            <person name="Oren A."/>
            <person name="Chaudhuri R.R."/>
            <person name="La Ragione R."/>
            <person name="Hildebrand F."/>
            <person name="Pallen M.J."/>
        </authorList>
    </citation>
    <scope>NUCLEOTIDE SEQUENCE</scope>
    <source>
        <strain evidence="6">ChiHejej3B27-3195</strain>
    </source>
</reference>
<dbReference type="GO" id="GO:0005524">
    <property type="term" value="F:ATP binding"/>
    <property type="evidence" value="ECO:0007669"/>
    <property type="project" value="UniProtKB-KW"/>
</dbReference>
<name>A0A9D1UTY5_9MICC</name>
<dbReference type="PANTHER" id="PTHR42781">
    <property type="entry name" value="SPERMIDINE/PUTRESCINE IMPORT ATP-BINDING PROTEIN POTA"/>
    <property type="match status" value="1"/>
</dbReference>
<sequence length="360" mass="38427">MNTSHAAAARFESVTQTFGDFAAVDGIDLSIAEGKLTTLLGPSGCGKTTSLRMLAGYARPTSGKIYIQGKDATTAPPEKRGLGMVFQSYALFPHMTVGDNVGYGLKLRKTSRAELQTRVQESLEMVGLSHLAGQKPRKLSGGQQQRVALARAIAIRPRLLLLDEPLSNLDARLRVQMRAEIRRIQNETGLTVVLVTHDQDEALEMSDDMVLMRQGKIMQQGSPEAVFGAPASRFVANFLGYENFLALDSTRQITVRPEHLITTPTSPQDPAAVNPDAAAGPGLHLRGTVVDVAYRGVDVIVTSRALDPTGQQVQLLSNMRADALSHLTPGDEVLLSAPGDRLVALAAEPEAASSAAGAAR</sequence>
<dbReference type="GO" id="GO:0015418">
    <property type="term" value="F:ABC-type quaternary ammonium compound transporting activity"/>
    <property type="evidence" value="ECO:0007669"/>
    <property type="project" value="UniProtKB-EC"/>
</dbReference>
<keyword evidence="1" id="KW-0813">Transport</keyword>
<dbReference type="FunFam" id="3.40.50.300:FF:000425">
    <property type="entry name" value="Probable ABC transporter, ATP-binding subunit"/>
    <property type="match status" value="1"/>
</dbReference>
<dbReference type="EC" id="7.6.2.9" evidence="4"/>
<dbReference type="PANTHER" id="PTHR42781:SF4">
    <property type="entry name" value="SPERMIDINE_PUTRESCINE IMPORT ATP-BINDING PROTEIN POTA"/>
    <property type="match status" value="1"/>
</dbReference>
<organism evidence="6 7">
    <name type="scientific">Candidatus Nesterenkonia stercoripullorum</name>
    <dbReference type="NCBI Taxonomy" id="2838701"/>
    <lineage>
        <taxon>Bacteria</taxon>
        <taxon>Bacillati</taxon>
        <taxon>Actinomycetota</taxon>
        <taxon>Actinomycetes</taxon>
        <taxon>Micrococcales</taxon>
        <taxon>Micrococcaceae</taxon>
        <taxon>Nesterenkonia</taxon>
    </lineage>
</organism>
<evidence type="ECO:0000313" key="6">
    <source>
        <dbReference type="EMBL" id="HIX00331.1"/>
    </source>
</evidence>
<gene>
    <name evidence="6" type="ORF">H9871_09325</name>
</gene>
<evidence type="ECO:0000313" key="7">
    <source>
        <dbReference type="Proteomes" id="UP000824151"/>
    </source>
</evidence>
<comment type="caution">
    <text evidence="6">The sequence shown here is derived from an EMBL/GenBank/DDBJ whole genome shotgun (WGS) entry which is preliminary data.</text>
</comment>
<dbReference type="Proteomes" id="UP000824151">
    <property type="component" value="Unassembled WGS sequence"/>
</dbReference>
<evidence type="ECO:0000256" key="2">
    <source>
        <dbReference type="ARBA" id="ARBA00022741"/>
    </source>
</evidence>
<dbReference type="InterPro" id="IPR003593">
    <property type="entry name" value="AAA+_ATPase"/>
</dbReference>
<dbReference type="InterPro" id="IPR008995">
    <property type="entry name" value="Mo/tungstate-bd_C_term_dom"/>
</dbReference>
<dbReference type="PROSITE" id="PS00211">
    <property type="entry name" value="ABC_TRANSPORTER_1"/>
    <property type="match status" value="1"/>
</dbReference>
<keyword evidence="2" id="KW-0547">Nucleotide-binding</keyword>
<dbReference type="SUPFAM" id="SSF50331">
    <property type="entry name" value="MOP-like"/>
    <property type="match status" value="1"/>
</dbReference>
<dbReference type="InterPro" id="IPR050093">
    <property type="entry name" value="ABC_SmlMolc_Importer"/>
</dbReference>
<dbReference type="InterPro" id="IPR017871">
    <property type="entry name" value="ABC_transporter-like_CS"/>
</dbReference>
<proteinExistence type="predicted"/>
<evidence type="ECO:0000256" key="3">
    <source>
        <dbReference type="ARBA" id="ARBA00022840"/>
    </source>
</evidence>
<dbReference type="SMART" id="SM00382">
    <property type="entry name" value="AAA"/>
    <property type="match status" value="1"/>
</dbReference>
<dbReference type="EMBL" id="DXGD01000345">
    <property type="protein sequence ID" value="HIX00331.1"/>
    <property type="molecule type" value="Genomic_DNA"/>
</dbReference>
<dbReference type="AlphaFoldDB" id="A0A9D1UTY5"/>
<dbReference type="InterPro" id="IPR013611">
    <property type="entry name" value="Transp-assoc_OB_typ2"/>
</dbReference>